<dbReference type="EMBL" id="VSRR010006943">
    <property type="protein sequence ID" value="MPC45891.1"/>
    <property type="molecule type" value="Genomic_DNA"/>
</dbReference>
<keyword evidence="2" id="KW-1185">Reference proteome</keyword>
<comment type="caution">
    <text evidence="1">The sequence shown here is derived from an EMBL/GenBank/DDBJ whole genome shotgun (WGS) entry which is preliminary data.</text>
</comment>
<dbReference type="Proteomes" id="UP000324222">
    <property type="component" value="Unassembled WGS sequence"/>
</dbReference>
<evidence type="ECO:0000313" key="2">
    <source>
        <dbReference type="Proteomes" id="UP000324222"/>
    </source>
</evidence>
<organism evidence="1 2">
    <name type="scientific">Portunus trituberculatus</name>
    <name type="common">Swimming crab</name>
    <name type="synonym">Neptunus trituberculatus</name>
    <dbReference type="NCBI Taxonomy" id="210409"/>
    <lineage>
        <taxon>Eukaryota</taxon>
        <taxon>Metazoa</taxon>
        <taxon>Ecdysozoa</taxon>
        <taxon>Arthropoda</taxon>
        <taxon>Crustacea</taxon>
        <taxon>Multicrustacea</taxon>
        <taxon>Malacostraca</taxon>
        <taxon>Eumalacostraca</taxon>
        <taxon>Eucarida</taxon>
        <taxon>Decapoda</taxon>
        <taxon>Pleocyemata</taxon>
        <taxon>Brachyura</taxon>
        <taxon>Eubrachyura</taxon>
        <taxon>Portunoidea</taxon>
        <taxon>Portunidae</taxon>
        <taxon>Portuninae</taxon>
        <taxon>Portunus</taxon>
    </lineage>
</organism>
<sequence length="62" mass="6922">MGVPRVQLTPGRYPRCEIQLRIVKRFARLRLMSAAHTCVVLGPVDARSFVVSISISLQGEEL</sequence>
<proteinExistence type="predicted"/>
<reference evidence="1 2" key="1">
    <citation type="submission" date="2019-05" db="EMBL/GenBank/DDBJ databases">
        <title>Another draft genome of Portunus trituberculatus and its Hox gene families provides insights of decapod evolution.</title>
        <authorList>
            <person name="Jeong J.-H."/>
            <person name="Song I."/>
            <person name="Kim S."/>
            <person name="Choi T."/>
            <person name="Kim D."/>
            <person name="Ryu S."/>
            <person name="Kim W."/>
        </authorList>
    </citation>
    <scope>NUCLEOTIDE SEQUENCE [LARGE SCALE GENOMIC DNA]</scope>
    <source>
        <tissue evidence="1">Muscle</tissue>
    </source>
</reference>
<accession>A0A5B7FF51</accession>
<evidence type="ECO:0000313" key="1">
    <source>
        <dbReference type="EMBL" id="MPC45891.1"/>
    </source>
</evidence>
<gene>
    <name evidence="1" type="ORF">E2C01_039597</name>
</gene>
<name>A0A5B7FF51_PORTR</name>
<dbReference type="AlphaFoldDB" id="A0A5B7FF51"/>
<protein>
    <submittedName>
        <fullName evidence="1">Uncharacterized protein</fullName>
    </submittedName>
</protein>